<evidence type="ECO:0000259" key="4">
    <source>
        <dbReference type="PROSITE" id="PS50102"/>
    </source>
</evidence>
<dbReference type="SMART" id="SM00360">
    <property type="entry name" value="RRM"/>
    <property type="match status" value="2"/>
</dbReference>
<evidence type="ECO:0000256" key="1">
    <source>
        <dbReference type="ARBA" id="ARBA00022884"/>
    </source>
</evidence>
<protein>
    <recommendedName>
        <fullName evidence="4">RRM domain-containing protein</fullName>
    </recommendedName>
</protein>
<dbReference type="AlphaFoldDB" id="A0A5N7BY74"/>
<feature type="domain" description="RRM" evidence="4">
    <location>
        <begin position="124"/>
        <end position="201"/>
    </location>
</feature>
<dbReference type="Pfam" id="PF00076">
    <property type="entry name" value="RRM_1"/>
    <property type="match status" value="2"/>
</dbReference>
<gene>
    <name evidence="5" type="ORF">BDV23DRAFT_162623</name>
</gene>
<dbReference type="CDD" id="cd00590">
    <property type="entry name" value="RRM_SF"/>
    <property type="match status" value="1"/>
</dbReference>
<sequence length="303" mass="34462">MHCFRRAACRLLSSTPRSAWATTSGSTQIPIPGQASQFLQKIRWNSQHVQTKSHLANKDATTTSDNDEQLIQAAVGYMEGTPAPANETQNHASEESEAQRQPWDENSKRAKRLRLLNKDPEPKETVYVGNLFYDVTAEDLRKQMEKYGVVEHVYVTFDNRGLSKGFGYVQFDTVDSARRAIEAMHMRVFEGRRVLVQFALNNVSSRRILKPASKTIYIGNLPFEMTDKDLNDLFRDVINVIDVRVSVDRRTGMPRGFAHAEFINAESARVGIEILSKKAPYGRKLRLDYSHTNRKADRVEANN</sequence>
<feature type="domain" description="RRM" evidence="4">
    <location>
        <begin position="214"/>
        <end position="292"/>
    </location>
</feature>
<dbReference type="GO" id="GO:0003723">
    <property type="term" value="F:RNA binding"/>
    <property type="evidence" value="ECO:0007669"/>
    <property type="project" value="UniProtKB-UniRule"/>
</dbReference>
<accession>A0A5N7BY74</accession>
<feature type="region of interest" description="Disordered" evidence="3">
    <location>
        <begin position="80"/>
        <end position="107"/>
    </location>
</feature>
<dbReference type="Gene3D" id="3.30.70.330">
    <property type="match status" value="2"/>
</dbReference>
<evidence type="ECO:0000256" key="3">
    <source>
        <dbReference type="SAM" id="MobiDB-lite"/>
    </source>
</evidence>
<evidence type="ECO:0000313" key="5">
    <source>
        <dbReference type="EMBL" id="KAE8386770.1"/>
    </source>
</evidence>
<dbReference type="Proteomes" id="UP000326877">
    <property type="component" value="Unassembled WGS sequence"/>
</dbReference>
<dbReference type="InterPro" id="IPR000504">
    <property type="entry name" value="RRM_dom"/>
</dbReference>
<dbReference type="OrthoDB" id="6730379at2759"/>
<keyword evidence="1 2" id="KW-0694">RNA-binding</keyword>
<dbReference type="PANTHER" id="PTHR48027">
    <property type="entry name" value="HETEROGENEOUS NUCLEAR RIBONUCLEOPROTEIN 87F-RELATED"/>
    <property type="match status" value="1"/>
</dbReference>
<dbReference type="EMBL" id="ML735305">
    <property type="protein sequence ID" value="KAE8386770.1"/>
    <property type="molecule type" value="Genomic_DNA"/>
</dbReference>
<reference evidence="5" key="1">
    <citation type="submission" date="2019-04" db="EMBL/GenBank/DDBJ databases">
        <title>Friends and foes A comparative genomics studyof 23 Aspergillus species from section Flavi.</title>
        <authorList>
            <consortium name="DOE Joint Genome Institute"/>
            <person name="Kjaerbolling I."/>
            <person name="Vesth T."/>
            <person name="Frisvad J.C."/>
            <person name="Nybo J.L."/>
            <person name="Theobald S."/>
            <person name="Kildgaard S."/>
            <person name="Isbrandt T."/>
            <person name="Kuo A."/>
            <person name="Sato A."/>
            <person name="Lyhne E.K."/>
            <person name="Kogle M.E."/>
            <person name="Wiebenga A."/>
            <person name="Kun R.S."/>
            <person name="Lubbers R.J."/>
            <person name="Makela M.R."/>
            <person name="Barry K."/>
            <person name="Chovatia M."/>
            <person name="Clum A."/>
            <person name="Daum C."/>
            <person name="Haridas S."/>
            <person name="He G."/>
            <person name="LaButti K."/>
            <person name="Lipzen A."/>
            <person name="Mondo S."/>
            <person name="Riley R."/>
            <person name="Salamov A."/>
            <person name="Simmons B.A."/>
            <person name="Magnuson J.K."/>
            <person name="Henrissat B."/>
            <person name="Mortensen U.H."/>
            <person name="Larsen T.O."/>
            <person name="Devries R.P."/>
            <person name="Grigoriev I.V."/>
            <person name="Machida M."/>
            <person name="Baker S.E."/>
            <person name="Andersen M.R."/>
        </authorList>
    </citation>
    <scope>NUCLEOTIDE SEQUENCE [LARGE SCALE GENOMIC DNA]</scope>
    <source>
        <strain evidence="5">IBT 14317</strain>
    </source>
</reference>
<dbReference type="InterPro" id="IPR012677">
    <property type="entry name" value="Nucleotide-bd_a/b_plait_sf"/>
</dbReference>
<feature type="compositionally biased region" description="Basic and acidic residues" evidence="3">
    <location>
        <begin position="92"/>
        <end position="107"/>
    </location>
</feature>
<organism evidence="5">
    <name type="scientific">Petromyces alliaceus</name>
    <name type="common">Aspergillus alliaceus</name>
    <dbReference type="NCBI Taxonomy" id="209559"/>
    <lineage>
        <taxon>Eukaryota</taxon>
        <taxon>Fungi</taxon>
        <taxon>Dikarya</taxon>
        <taxon>Ascomycota</taxon>
        <taxon>Pezizomycotina</taxon>
        <taxon>Eurotiomycetes</taxon>
        <taxon>Eurotiomycetidae</taxon>
        <taxon>Eurotiales</taxon>
        <taxon>Aspergillaceae</taxon>
        <taxon>Aspergillus</taxon>
        <taxon>Aspergillus subgen. Circumdati</taxon>
    </lineage>
</organism>
<evidence type="ECO:0000256" key="2">
    <source>
        <dbReference type="PROSITE-ProRule" id="PRU00176"/>
    </source>
</evidence>
<dbReference type="SUPFAM" id="SSF54928">
    <property type="entry name" value="RNA-binding domain, RBD"/>
    <property type="match status" value="2"/>
</dbReference>
<dbReference type="InterPro" id="IPR052462">
    <property type="entry name" value="SLIRP/GR-RBP-like"/>
</dbReference>
<name>A0A5N7BY74_PETAA</name>
<dbReference type="InterPro" id="IPR035979">
    <property type="entry name" value="RBD_domain_sf"/>
</dbReference>
<dbReference type="PROSITE" id="PS50102">
    <property type="entry name" value="RRM"/>
    <property type="match status" value="2"/>
</dbReference>
<proteinExistence type="predicted"/>